<evidence type="ECO:0000256" key="2">
    <source>
        <dbReference type="ARBA" id="ARBA00022578"/>
    </source>
</evidence>
<evidence type="ECO:0000256" key="4">
    <source>
        <dbReference type="ARBA" id="ARBA00023172"/>
    </source>
</evidence>
<evidence type="ECO:0000259" key="5">
    <source>
        <dbReference type="Pfam" id="PF01609"/>
    </source>
</evidence>
<evidence type="ECO:0000256" key="1">
    <source>
        <dbReference type="ARBA" id="ARBA00010075"/>
    </source>
</evidence>
<evidence type="ECO:0000313" key="8">
    <source>
        <dbReference type="Proteomes" id="UP000610931"/>
    </source>
</evidence>
<dbReference type="InterPro" id="IPR002559">
    <property type="entry name" value="Transposase_11"/>
</dbReference>
<dbReference type="PANTHER" id="PTHR33258:SF1">
    <property type="entry name" value="TRANSPOSASE INSL FOR INSERTION SEQUENCE ELEMENT IS186A-RELATED"/>
    <property type="match status" value="1"/>
</dbReference>
<comment type="similarity">
    <text evidence="1">Belongs to the transposase 11 family.</text>
</comment>
<feature type="domain" description="DUF4372" evidence="6">
    <location>
        <begin position="4"/>
        <end position="76"/>
    </location>
</feature>
<dbReference type="GO" id="GO:0006313">
    <property type="term" value="P:DNA transposition"/>
    <property type="evidence" value="ECO:0007669"/>
    <property type="project" value="InterPro"/>
</dbReference>
<evidence type="ECO:0000256" key="3">
    <source>
        <dbReference type="ARBA" id="ARBA00023125"/>
    </source>
</evidence>
<dbReference type="InterPro" id="IPR012337">
    <property type="entry name" value="RNaseH-like_sf"/>
</dbReference>
<name>A0A8J7J6J4_9FLAO</name>
<dbReference type="InterPro" id="IPR025399">
    <property type="entry name" value="DUF4372"/>
</dbReference>
<dbReference type="GO" id="GO:0003677">
    <property type="term" value="F:DNA binding"/>
    <property type="evidence" value="ECO:0007669"/>
    <property type="project" value="UniProtKB-KW"/>
</dbReference>
<dbReference type="AlphaFoldDB" id="A0A8J7J6J4"/>
<evidence type="ECO:0000259" key="6">
    <source>
        <dbReference type="Pfam" id="PF14294"/>
    </source>
</evidence>
<keyword evidence="2" id="KW-0815">Transposition</keyword>
<dbReference type="SUPFAM" id="SSF53098">
    <property type="entry name" value="Ribonuclease H-like"/>
    <property type="match status" value="1"/>
</dbReference>
<keyword evidence="8" id="KW-1185">Reference proteome</keyword>
<keyword evidence="3" id="KW-0238">DNA-binding</keyword>
<dbReference type="Proteomes" id="UP000610931">
    <property type="component" value="Unassembled WGS sequence"/>
</dbReference>
<keyword evidence="4" id="KW-0233">DNA recombination</keyword>
<organism evidence="7 8">
    <name type="scientific">Snuella sedimenti</name>
    <dbReference type="NCBI Taxonomy" id="2798802"/>
    <lineage>
        <taxon>Bacteria</taxon>
        <taxon>Pseudomonadati</taxon>
        <taxon>Bacteroidota</taxon>
        <taxon>Flavobacteriia</taxon>
        <taxon>Flavobacteriales</taxon>
        <taxon>Flavobacteriaceae</taxon>
        <taxon>Snuella</taxon>
    </lineage>
</organism>
<feature type="domain" description="Transposase IS4-like" evidence="5">
    <location>
        <begin position="122"/>
        <end position="333"/>
    </location>
</feature>
<dbReference type="PANTHER" id="PTHR33258">
    <property type="entry name" value="TRANSPOSASE INSL FOR INSERTION SEQUENCE ELEMENT IS186A-RELATED"/>
    <property type="match status" value="1"/>
</dbReference>
<accession>A0A8J7J6J4</accession>
<dbReference type="Gene3D" id="3.90.350.10">
    <property type="entry name" value="Transposase Inhibitor Protein From Tn5, Chain A, domain 1"/>
    <property type="match status" value="1"/>
</dbReference>
<gene>
    <name evidence="7" type="ORF">JF259_17560</name>
</gene>
<dbReference type="RefSeq" id="WP_199117015.1">
    <property type="nucleotide sequence ID" value="NZ_JAELVQ010000057.1"/>
</dbReference>
<reference evidence="7" key="1">
    <citation type="submission" date="2020-12" db="EMBL/GenBank/DDBJ databases">
        <title>Snuella sp. nov., isolated from sediment in Incheon.</title>
        <authorList>
            <person name="Kim W."/>
        </authorList>
    </citation>
    <scope>NUCLEOTIDE SEQUENCE</scope>
    <source>
        <strain evidence="7">CAU 1569</strain>
    </source>
</reference>
<protein>
    <submittedName>
        <fullName evidence="7">IS4 family transposase</fullName>
    </submittedName>
</protein>
<proteinExistence type="inferred from homology"/>
<dbReference type="Pfam" id="PF01609">
    <property type="entry name" value="DDE_Tnp_1"/>
    <property type="match status" value="1"/>
</dbReference>
<evidence type="ECO:0000313" key="7">
    <source>
        <dbReference type="EMBL" id="MBJ6369893.1"/>
    </source>
</evidence>
<comment type="caution">
    <text evidence="7">The sequence shown here is derived from an EMBL/GenBank/DDBJ whole genome shotgun (WGS) entry which is preliminary data.</text>
</comment>
<dbReference type="NCBIfam" id="NF033592">
    <property type="entry name" value="transpos_IS4_1"/>
    <property type="match status" value="1"/>
</dbReference>
<dbReference type="Pfam" id="PF14294">
    <property type="entry name" value="DUF4372"/>
    <property type="match status" value="1"/>
</dbReference>
<dbReference type="InterPro" id="IPR047952">
    <property type="entry name" value="Transpos_IS4"/>
</dbReference>
<dbReference type="GO" id="GO:0004803">
    <property type="term" value="F:transposase activity"/>
    <property type="evidence" value="ECO:0007669"/>
    <property type="project" value="InterPro"/>
</dbReference>
<dbReference type="EMBL" id="JAELVQ010000057">
    <property type="protein sequence ID" value="MBJ6369893.1"/>
    <property type="molecule type" value="Genomic_DNA"/>
</dbReference>
<sequence length="390" mass="45514">MNRGKYVFAQVLSLVNRYEFQKCVDRYNGDYGTSKLNCWNQFAQLFFGQLTGRNGLRDICICLEAHSNSLYHLGIKQNVNQSSLSRANENRDWRIYADFGIYLINVVGLLYGNEPSVVKDIDKDIFAIDSTTISVSIILMDWAHGKYSKGAVKMHTVLNLQGNIPTFIYITDGKYHDVNALDEIVPVVDAIYVMDKAYIDFKRLYEIHKSSSFFVVRAKSNLRFKVVASRKIDKATGLRCDQSIRLSIPKSRKQYPEKLRRIKYYDSKKNMTFVFLTNELDLDALRIASIYKSRWQIEVFFKWIKQNLEVKKLWGHSQNAVKTQLWIAISTYLIVAHLKKQVRSKYSIYEMTQILSISTFDKTPINELFMENKINQKFKEQPNLFNNNEL</sequence>